<evidence type="ECO:0000313" key="5">
    <source>
        <dbReference type="Proteomes" id="UP000254123"/>
    </source>
</evidence>
<evidence type="ECO:0000256" key="1">
    <source>
        <dbReference type="SAM" id="MobiDB-lite"/>
    </source>
</evidence>
<keyword evidence="2" id="KW-0812">Transmembrane</keyword>
<dbReference type="Gene3D" id="1.10.260.40">
    <property type="entry name" value="lambda repressor-like DNA-binding domains"/>
    <property type="match status" value="1"/>
</dbReference>
<dbReference type="RefSeq" id="WP_028859072.1">
    <property type="nucleotide sequence ID" value="NZ_CAJHAQ010000001.1"/>
</dbReference>
<feature type="region of interest" description="Disordered" evidence="1">
    <location>
        <begin position="1"/>
        <end position="20"/>
    </location>
</feature>
<dbReference type="InterPro" id="IPR050400">
    <property type="entry name" value="Bact_Cytoskel_RodZ"/>
</dbReference>
<reference evidence="4 5" key="1">
    <citation type="submission" date="2018-06" db="EMBL/GenBank/DDBJ databases">
        <authorList>
            <consortium name="Pathogen Informatics"/>
            <person name="Doyle S."/>
        </authorList>
    </citation>
    <scope>NUCLEOTIDE SEQUENCE [LARGE SCALE GENOMIC DNA]</scope>
    <source>
        <strain evidence="4 5">NCTC10526</strain>
    </source>
</reference>
<dbReference type="EMBL" id="UGVC01000001">
    <property type="protein sequence ID" value="SUD90083.1"/>
    <property type="molecule type" value="Genomic_DNA"/>
</dbReference>
<dbReference type="GO" id="GO:0003677">
    <property type="term" value="F:DNA binding"/>
    <property type="evidence" value="ECO:0007669"/>
    <property type="project" value="InterPro"/>
</dbReference>
<evidence type="ECO:0000259" key="3">
    <source>
        <dbReference type="Pfam" id="PF13464"/>
    </source>
</evidence>
<feature type="domain" description="Cytoskeleton protein RodZ-like C-terminal" evidence="3">
    <location>
        <begin position="213"/>
        <end position="282"/>
    </location>
</feature>
<dbReference type="InterPro" id="IPR010982">
    <property type="entry name" value="Lambda_DNA-bd_dom_sf"/>
</dbReference>
<evidence type="ECO:0000313" key="4">
    <source>
        <dbReference type="EMBL" id="SUD90083.1"/>
    </source>
</evidence>
<dbReference type="InterPro" id="IPR001387">
    <property type="entry name" value="Cro/C1-type_HTH"/>
</dbReference>
<dbReference type="STRING" id="1123034.GCA_000685805_01566"/>
<proteinExistence type="predicted"/>
<keyword evidence="2" id="KW-1133">Transmembrane helix</keyword>
<dbReference type="CDD" id="cd00093">
    <property type="entry name" value="HTH_XRE"/>
    <property type="match status" value="1"/>
</dbReference>
<gene>
    <name evidence="4" type="ORF">NCTC10526_00399</name>
</gene>
<dbReference type="PANTHER" id="PTHR34475">
    <property type="match status" value="1"/>
</dbReference>
<keyword evidence="5" id="KW-1185">Reference proteome</keyword>
<dbReference type="Proteomes" id="UP000254123">
    <property type="component" value="Unassembled WGS sequence"/>
</dbReference>
<dbReference type="Pfam" id="PF13464">
    <property type="entry name" value="RodZ_C"/>
    <property type="match status" value="1"/>
</dbReference>
<keyword evidence="2" id="KW-0472">Membrane</keyword>
<dbReference type="InterPro" id="IPR025194">
    <property type="entry name" value="RodZ-like_C"/>
</dbReference>
<accession>A0A379LHN9</accession>
<dbReference type="SUPFAM" id="SSF47413">
    <property type="entry name" value="lambda repressor-like DNA-binding domains"/>
    <property type="match status" value="1"/>
</dbReference>
<dbReference type="AlphaFoldDB" id="A0A379LHN9"/>
<name>A0A379LHN9_9GAMM</name>
<organism evidence="4 5">
    <name type="scientific">Psychrobacter phenylpyruvicus</name>
    <dbReference type="NCBI Taxonomy" id="29432"/>
    <lineage>
        <taxon>Bacteria</taxon>
        <taxon>Pseudomonadati</taxon>
        <taxon>Pseudomonadota</taxon>
        <taxon>Gammaproteobacteria</taxon>
        <taxon>Moraxellales</taxon>
        <taxon>Moraxellaceae</taxon>
        <taxon>Psychrobacter</taxon>
    </lineage>
</organism>
<evidence type="ECO:0000256" key="2">
    <source>
        <dbReference type="SAM" id="Phobius"/>
    </source>
</evidence>
<dbReference type="Pfam" id="PF13413">
    <property type="entry name" value="HTH_25"/>
    <property type="match status" value="1"/>
</dbReference>
<feature type="transmembrane region" description="Helical" evidence="2">
    <location>
        <begin position="127"/>
        <end position="146"/>
    </location>
</feature>
<dbReference type="PANTHER" id="PTHR34475:SF1">
    <property type="entry name" value="CYTOSKELETON PROTEIN RODZ"/>
    <property type="match status" value="1"/>
</dbReference>
<protein>
    <submittedName>
        <fullName evidence="4">Cytoskeletal protein RodZ</fullName>
    </submittedName>
</protein>
<sequence>MEIDRKDPLTPTLDTSNKNVGSFGNRLKQARISKNLTLDDVAAELFILRRHLEAIEAEDFRALPQAAFARGFVINYAKYVGLDPDEIAESFNRNYPDELKKKSVDDIESPLKPMGTLQREGRRSIRINPLLVLGLIGLIILAVFLIRTISNAKDASQVETQDRTVLDDLSDSEQSAGAAVTTTVVSGGDDLQSAGSALNLDSAANSQDATLDFRVTDTTPLTVVDATGKTLLTGEQGAGSYKLSGKAPFNVQIGKVSNVTLSLNGESIKLNDFAQNDQANFSLAP</sequence>